<evidence type="ECO:0000313" key="3">
    <source>
        <dbReference type="Proteomes" id="UP000030663"/>
    </source>
</evidence>
<reference evidence="2 3" key="1">
    <citation type="submission" date="2011-11" db="EMBL/GenBank/DDBJ databases">
        <title>The Genome Sequence of Fusarium oxysporum PHW815.</title>
        <authorList>
            <consortium name="The Broad Institute Genome Sequencing Platform"/>
            <person name="Ma L.-J."/>
            <person name="Gale L.R."/>
            <person name="Schwartz D.C."/>
            <person name="Zhou S."/>
            <person name="Corby-Kistler H."/>
            <person name="Young S.K."/>
            <person name="Zeng Q."/>
            <person name="Gargeya S."/>
            <person name="Fitzgerald M."/>
            <person name="Haas B."/>
            <person name="Abouelleil A."/>
            <person name="Alvarado L."/>
            <person name="Arachchi H.M."/>
            <person name="Berlin A."/>
            <person name="Brown A."/>
            <person name="Chapman S.B."/>
            <person name="Chen Z."/>
            <person name="Dunbar C."/>
            <person name="Freedman E."/>
            <person name="Gearin G."/>
            <person name="Goldberg J."/>
            <person name="Griggs A."/>
            <person name="Gujja S."/>
            <person name="Heiman D."/>
            <person name="Howarth C."/>
            <person name="Larson L."/>
            <person name="Lui A."/>
            <person name="MacDonald P.J.P."/>
            <person name="Montmayeur A."/>
            <person name="Murphy C."/>
            <person name="Neiman D."/>
            <person name="Pearson M."/>
            <person name="Priest M."/>
            <person name="Roberts A."/>
            <person name="Saif S."/>
            <person name="Shea T."/>
            <person name="Shenoy N."/>
            <person name="Sisk P."/>
            <person name="Stolte C."/>
            <person name="Sykes S."/>
            <person name="Wortman J."/>
            <person name="Nusbaum C."/>
            <person name="Birren B."/>
        </authorList>
    </citation>
    <scope>NUCLEOTIDE SEQUENCE [LARGE SCALE GENOMIC DNA]</scope>
    <source>
        <strain evidence="2 3">54005</strain>
    </source>
</reference>
<name>X0C6B8_FUSOX</name>
<feature type="region of interest" description="Disordered" evidence="1">
    <location>
        <begin position="1"/>
        <end position="23"/>
    </location>
</feature>
<sequence length="87" mass="10667">MYTPIGFEPLSNPTTLQHNENQRYAPRSRIDLVRHGYRRVDLQKPPIQRRLAFDRRMGRPESNCQWRFNQVDDRGFLLQRQRFLVRR</sequence>
<organism evidence="2 3">
    <name type="scientific">Fusarium oxysporum f. sp. raphani 54005</name>
    <dbReference type="NCBI Taxonomy" id="1089458"/>
    <lineage>
        <taxon>Eukaryota</taxon>
        <taxon>Fungi</taxon>
        <taxon>Dikarya</taxon>
        <taxon>Ascomycota</taxon>
        <taxon>Pezizomycotina</taxon>
        <taxon>Sordariomycetes</taxon>
        <taxon>Hypocreomycetidae</taxon>
        <taxon>Hypocreales</taxon>
        <taxon>Nectriaceae</taxon>
        <taxon>Fusarium</taxon>
        <taxon>Fusarium oxysporum species complex</taxon>
    </lineage>
</organism>
<evidence type="ECO:0000256" key="1">
    <source>
        <dbReference type="SAM" id="MobiDB-lite"/>
    </source>
</evidence>
<dbReference type="HOGENOM" id="CLU_2483469_0_0_1"/>
<dbReference type="Proteomes" id="UP000030663">
    <property type="component" value="Unassembled WGS sequence"/>
</dbReference>
<evidence type="ECO:0000313" key="2">
    <source>
        <dbReference type="EMBL" id="EXK78277.1"/>
    </source>
</evidence>
<keyword evidence="3" id="KW-1185">Reference proteome</keyword>
<dbReference type="EMBL" id="JH658530">
    <property type="protein sequence ID" value="EXK78277.1"/>
    <property type="molecule type" value="Genomic_DNA"/>
</dbReference>
<proteinExistence type="predicted"/>
<protein>
    <submittedName>
        <fullName evidence="2">Uncharacterized protein</fullName>
    </submittedName>
</protein>
<gene>
    <name evidence="2" type="ORF">FOQG_17035</name>
</gene>
<dbReference type="AlphaFoldDB" id="X0C6B8"/>
<accession>X0C6B8</accession>